<feature type="region of interest" description="Disordered" evidence="1">
    <location>
        <begin position="1"/>
        <end position="60"/>
    </location>
</feature>
<evidence type="ECO:0000313" key="3">
    <source>
        <dbReference type="Proteomes" id="UP000254808"/>
    </source>
</evidence>
<gene>
    <name evidence="2" type="ORF">CYPRO_1935</name>
</gene>
<dbReference type="EMBL" id="CP027806">
    <property type="protein sequence ID" value="AXJ01185.1"/>
    <property type="molecule type" value="Genomic_DNA"/>
</dbReference>
<sequence>MRSCPPERSAAEPCQSSLPARHPERFSFGSSGISARQTGQARNCLRPHVRDLPSRSTPGKLVPEHCLNPERLCRSKVGDLSHDASNSFRVDLLFEASAGSVLFPAVRDDALGYHKKLKLQVISNHLIPQRNVFQTSVVLAPVAGFRFFGGPAFGILRDLKNCVTFTNPNKLSFRPWPSAIFADSSGSCCRSMTF</sequence>
<dbReference type="KEGG" id="cprv:CYPRO_1935"/>
<protein>
    <submittedName>
        <fullName evidence="2">Uncharacterized protein</fullName>
    </submittedName>
</protein>
<organism evidence="2 3">
    <name type="scientific">Cyclonatronum proteinivorum</name>
    <dbReference type="NCBI Taxonomy" id="1457365"/>
    <lineage>
        <taxon>Bacteria</taxon>
        <taxon>Pseudomonadati</taxon>
        <taxon>Balneolota</taxon>
        <taxon>Balneolia</taxon>
        <taxon>Balneolales</taxon>
        <taxon>Cyclonatronaceae</taxon>
        <taxon>Cyclonatronum</taxon>
    </lineage>
</organism>
<reference evidence="2 3" key="1">
    <citation type="submission" date="2018-03" db="EMBL/GenBank/DDBJ databases">
        <title>Phenotypic and genomic properties of Cyclonatronum proteinivorum gen. nov., sp. nov., a haloalkaliphilic bacteroidete from soda lakes possessing Na+-translocating rhodopsin.</title>
        <authorList>
            <person name="Toshchakov S.V."/>
            <person name="Korzhenkov A."/>
            <person name="Samarov N.I."/>
            <person name="Kublanov I.V."/>
            <person name="Muntyan M.S."/>
            <person name="Sorokin D.Y."/>
        </authorList>
    </citation>
    <scope>NUCLEOTIDE SEQUENCE [LARGE SCALE GENOMIC DNA]</scope>
    <source>
        <strain evidence="2 3">Omega</strain>
    </source>
</reference>
<keyword evidence="3" id="KW-1185">Reference proteome</keyword>
<dbReference type="AlphaFoldDB" id="A0A345UL33"/>
<evidence type="ECO:0000256" key="1">
    <source>
        <dbReference type="SAM" id="MobiDB-lite"/>
    </source>
</evidence>
<name>A0A345UL33_9BACT</name>
<accession>A0A345UL33</accession>
<feature type="compositionally biased region" description="Polar residues" evidence="1">
    <location>
        <begin position="28"/>
        <end position="41"/>
    </location>
</feature>
<evidence type="ECO:0000313" key="2">
    <source>
        <dbReference type="EMBL" id="AXJ01185.1"/>
    </source>
</evidence>
<dbReference type="Proteomes" id="UP000254808">
    <property type="component" value="Chromosome"/>
</dbReference>
<proteinExistence type="predicted"/>